<evidence type="ECO:0000256" key="1">
    <source>
        <dbReference type="SAM" id="Phobius"/>
    </source>
</evidence>
<comment type="caution">
    <text evidence="2">The sequence shown here is derived from an EMBL/GenBank/DDBJ whole genome shotgun (WGS) entry which is preliminary data.</text>
</comment>
<reference evidence="2 3" key="1">
    <citation type="journal article" date="2018" name="Sci. Rep.">
        <title>Genomic signatures of local adaptation to the degree of environmental predictability in rotifers.</title>
        <authorList>
            <person name="Franch-Gras L."/>
            <person name="Hahn C."/>
            <person name="Garcia-Roger E.M."/>
            <person name="Carmona M.J."/>
            <person name="Serra M."/>
            <person name="Gomez A."/>
        </authorList>
    </citation>
    <scope>NUCLEOTIDE SEQUENCE [LARGE SCALE GENOMIC DNA]</scope>
    <source>
        <strain evidence="2">HYR1</strain>
    </source>
</reference>
<dbReference type="Proteomes" id="UP000276133">
    <property type="component" value="Unassembled WGS sequence"/>
</dbReference>
<dbReference type="AlphaFoldDB" id="A0A3M7PIC4"/>
<keyword evidence="3" id="KW-1185">Reference proteome</keyword>
<name>A0A3M7PIC4_BRAPC</name>
<dbReference type="EMBL" id="REGN01010504">
    <property type="protein sequence ID" value="RMZ98875.1"/>
    <property type="molecule type" value="Genomic_DNA"/>
</dbReference>
<sequence length="68" mass="8287">MTLFFDLRTSLLGITQWVRVSQKLRFFWLSGFYNLVNLPVFKILVLRKFSYLCEKLKMYFNGCYDINF</sequence>
<evidence type="ECO:0000313" key="3">
    <source>
        <dbReference type="Proteomes" id="UP000276133"/>
    </source>
</evidence>
<keyword evidence="1" id="KW-1133">Transmembrane helix</keyword>
<gene>
    <name evidence="2" type="ORF">BpHYR1_038240</name>
</gene>
<organism evidence="2 3">
    <name type="scientific">Brachionus plicatilis</name>
    <name type="common">Marine rotifer</name>
    <name type="synonym">Brachionus muelleri</name>
    <dbReference type="NCBI Taxonomy" id="10195"/>
    <lineage>
        <taxon>Eukaryota</taxon>
        <taxon>Metazoa</taxon>
        <taxon>Spiralia</taxon>
        <taxon>Gnathifera</taxon>
        <taxon>Rotifera</taxon>
        <taxon>Eurotatoria</taxon>
        <taxon>Monogononta</taxon>
        <taxon>Pseudotrocha</taxon>
        <taxon>Ploima</taxon>
        <taxon>Brachionidae</taxon>
        <taxon>Brachionus</taxon>
    </lineage>
</organism>
<feature type="transmembrane region" description="Helical" evidence="1">
    <location>
        <begin position="26"/>
        <end position="45"/>
    </location>
</feature>
<protein>
    <submittedName>
        <fullName evidence="2">Uncharacterized protein</fullName>
    </submittedName>
</protein>
<keyword evidence="1" id="KW-0472">Membrane</keyword>
<keyword evidence="1" id="KW-0812">Transmembrane</keyword>
<evidence type="ECO:0000313" key="2">
    <source>
        <dbReference type="EMBL" id="RMZ98875.1"/>
    </source>
</evidence>
<accession>A0A3M7PIC4</accession>
<proteinExistence type="predicted"/>